<organism evidence="1 2">
    <name type="scientific">Methanocorpusculum parvum</name>
    <dbReference type="NCBI Taxonomy" id="2193"/>
    <lineage>
        <taxon>Archaea</taxon>
        <taxon>Methanobacteriati</taxon>
        <taxon>Methanobacteriota</taxon>
        <taxon>Stenosarchaea group</taxon>
        <taxon>Methanomicrobia</taxon>
        <taxon>Methanomicrobiales</taxon>
        <taxon>Methanocorpusculaceae</taxon>
        <taxon>Methanocorpusculum</taxon>
    </lineage>
</organism>
<evidence type="ECO:0000313" key="1">
    <source>
        <dbReference type="EMBL" id="PAV10120.1"/>
    </source>
</evidence>
<comment type="caution">
    <text evidence="1">The sequence shown here is derived from an EMBL/GenBank/DDBJ whole genome shotgun (WGS) entry which is preliminary data.</text>
</comment>
<dbReference type="EMBL" id="LMVO01000001">
    <property type="protein sequence ID" value="PAV10120.1"/>
    <property type="molecule type" value="Genomic_DNA"/>
</dbReference>
<dbReference type="AlphaFoldDB" id="A0AAX0Q9K8"/>
<evidence type="ECO:0008006" key="3">
    <source>
        <dbReference type="Google" id="ProtNLM"/>
    </source>
</evidence>
<sequence length="391" mass="42237">MKFGKVFYGALIAVLVLTCIIGAVSAAPTTSVEISRIAADGTTVLINQTVTFAWMKENLPITGDGVTHYGHQGPVFEGDPWDPQEIINTDDAGALRGTAVLDLAELVGGIPENSTVKIIARDGFSRSFSSSYILSPESRMGPLVLVWEVNGVNVSAAAGGGDASDGMRIYFFADDGVFGNYDMFQTMPESDRYNFSAAYPSTRGLSVQFVDRIKIYTDEPETTLLSLNLSNGWNFISVPRVLNAENAAAERLFSGVETESRSILGYNAEKNEWETVGPSQIIKPLEAYWIYSAGPVSIPLTYAVYPPSPSKKTLYPGWNAVGLAAYANVPAENALAGISWKTLIPWDLETGRYDAAIIHGGSGAYSPERGMVLGTGYWIYLDSESIFTELP</sequence>
<accession>A0AAX0Q9K8</accession>
<dbReference type="Proteomes" id="UP000243820">
    <property type="component" value="Unassembled WGS sequence"/>
</dbReference>
<name>A0AAX0Q9K8_9EURY</name>
<keyword evidence="2" id="KW-1185">Reference proteome</keyword>
<gene>
    <name evidence="1" type="ORF">ASJ83_06605</name>
</gene>
<dbReference type="RefSeq" id="WP_095641581.1">
    <property type="nucleotide sequence ID" value="NZ_LMVO01000001.1"/>
</dbReference>
<proteinExistence type="predicted"/>
<evidence type="ECO:0000313" key="2">
    <source>
        <dbReference type="Proteomes" id="UP000243820"/>
    </source>
</evidence>
<protein>
    <recommendedName>
        <fullName evidence="3">DUF3344 domain-containing protein</fullName>
    </recommendedName>
</protein>
<reference evidence="1 2" key="1">
    <citation type="journal article" date="2017" name="BMC Genomics">
        <title>Genomic analysis of methanogenic archaea reveals a shift towards energy conservation.</title>
        <authorList>
            <person name="Gilmore S.P."/>
            <person name="Henske J.K."/>
            <person name="Sexton J.A."/>
            <person name="Solomon K.V."/>
            <person name="Seppala S."/>
            <person name="Yoo J.I."/>
            <person name="Huyett L.M."/>
            <person name="Pressman A."/>
            <person name="Cogan J.Z."/>
            <person name="Kivenson V."/>
            <person name="Peng X."/>
            <person name="Tan Y."/>
            <person name="Valentine D.L."/>
            <person name="O'Malley M.A."/>
        </authorList>
    </citation>
    <scope>NUCLEOTIDE SEQUENCE [LARGE SCALE GENOMIC DNA]</scope>
    <source>
        <strain evidence="1 2">XII</strain>
    </source>
</reference>